<dbReference type="InterPro" id="IPR042187">
    <property type="entry name" value="Flagellin_C_sub2"/>
</dbReference>
<evidence type="ECO:0000259" key="6">
    <source>
        <dbReference type="Pfam" id="PF00669"/>
    </source>
</evidence>
<dbReference type="Pfam" id="PF00669">
    <property type="entry name" value="Flagellin_N"/>
    <property type="match status" value="1"/>
</dbReference>
<evidence type="ECO:0000256" key="5">
    <source>
        <dbReference type="ARBA" id="ARBA00023143"/>
    </source>
</evidence>
<dbReference type="InterPro" id="IPR001492">
    <property type="entry name" value="Flagellin"/>
</dbReference>
<feature type="domain" description="Flagellin N-terminal" evidence="6">
    <location>
        <begin position="4"/>
        <end position="140"/>
    </location>
</feature>
<dbReference type="GO" id="GO:0071973">
    <property type="term" value="P:bacterial-type flagellum-dependent cell motility"/>
    <property type="evidence" value="ECO:0007669"/>
    <property type="project" value="InterPro"/>
</dbReference>
<evidence type="ECO:0000259" key="7">
    <source>
        <dbReference type="Pfam" id="PF00700"/>
    </source>
</evidence>
<dbReference type="InterPro" id="IPR046358">
    <property type="entry name" value="Flagellin_C"/>
</dbReference>
<dbReference type="NCBIfam" id="TIGR02550">
    <property type="entry name" value="flagell_flgL"/>
    <property type="match status" value="1"/>
</dbReference>
<proteinExistence type="inferred from homology"/>
<organism evidence="8 9">
    <name type="scientific">Aliiglaciecola lipolytica E3</name>
    <dbReference type="NCBI Taxonomy" id="1127673"/>
    <lineage>
        <taxon>Bacteria</taxon>
        <taxon>Pseudomonadati</taxon>
        <taxon>Pseudomonadota</taxon>
        <taxon>Gammaproteobacteria</taxon>
        <taxon>Alteromonadales</taxon>
        <taxon>Alteromonadaceae</taxon>
        <taxon>Aliiglaciecola</taxon>
    </lineage>
</organism>
<keyword evidence="9" id="KW-1185">Reference proteome</keyword>
<dbReference type="PANTHER" id="PTHR42792">
    <property type="entry name" value="FLAGELLIN"/>
    <property type="match status" value="1"/>
</dbReference>
<comment type="subcellular location">
    <subcellularLocation>
        <location evidence="1">Bacterial flagellum</location>
    </subcellularLocation>
    <subcellularLocation>
        <location evidence="2">Secreted</location>
    </subcellularLocation>
</comment>
<keyword evidence="5" id="KW-0975">Bacterial flagellum</keyword>
<keyword evidence="8" id="KW-0969">Cilium</keyword>
<keyword evidence="8" id="KW-0282">Flagellum</keyword>
<dbReference type="SUPFAM" id="SSF64518">
    <property type="entry name" value="Phase 1 flagellin"/>
    <property type="match status" value="1"/>
</dbReference>
<dbReference type="Gene3D" id="1.20.1330.10">
    <property type="entry name" value="f41 fragment of flagellin, N-terminal domain"/>
    <property type="match status" value="1"/>
</dbReference>
<dbReference type="InterPro" id="IPR001029">
    <property type="entry name" value="Flagellin_N"/>
</dbReference>
<evidence type="ECO:0000256" key="1">
    <source>
        <dbReference type="ARBA" id="ARBA00004365"/>
    </source>
</evidence>
<dbReference type="Pfam" id="PF00700">
    <property type="entry name" value="Flagellin_C"/>
    <property type="match status" value="1"/>
</dbReference>
<dbReference type="GO" id="GO:0009424">
    <property type="term" value="C:bacterial-type flagellum hook"/>
    <property type="evidence" value="ECO:0007669"/>
    <property type="project" value="InterPro"/>
</dbReference>
<protein>
    <submittedName>
        <fullName evidence="8">Flagellar hook-associated protein 3 FlgL</fullName>
    </submittedName>
</protein>
<evidence type="ECO:0000256" key="3">
    <source>
        <dbReference type="ARBA" id="ARBA00005709"/>
    </source>
</evidence>
<dbReference type="AlphaFoldDB" id="K6X3G3"/>
<dbReference type="Gene3D" id="6.10.10.10">
    <property type="entry name" value="Flagellar export chaperone, C-terminal domain"/>
    <property type="match status" value="1"/>
</dbReference>
<evidence type="ECO:0000313" key="9">
    <source>
        <dbReference type="Proteomes" id="UP000006334"/>
    </source>
</evidence>
<dbReference type="OrthoDB" id="9768249at2"/>
<feature type="domain" description="Flagellin C-terminal" evidence="7">
    <location>
        <begin position="328"/>
        <end position="400"/>
    </location>
</feature>
<dbReference type="eggNOG" id="COG1344">
    <property type="taxonomic scope" value="Bacteria"/>
</dbReference>
<dbReference type="PANTHER" id="PTHR42792:SF1">
    <property type="entry name" value="FLAGELLAR HOOK-ASSOCIATED PROTEIN 3"/>
    <property type="match status" value="1"/>
</dbReference>
<dbReference type="GO" id="GO:0005576">
    <property type="term" value="C:extracellular region"/>
    <property type="evidence" value="ECO:0007669"/>
    <property type="project" value="UniProtKB-SubCell"/>
</dbReference>
<accession>K6X3G3</accession>
<evidence type="ECO:0000313" key="8">
    <source>
        <dbReference type="EMBL" id="GAC15184.1"/>
    </source>
</evidence>
<name>K6X3G3_9ALTE</name>
<keyword evidence="8" id="KW-0966">Cell projection</keyword>
<sequence>MTRISTNQLYDRSINSITQNQGTLSDVQQQLASGKKLLRPSDDPVGAAQVVRLTEDLDKITQYKRNNDLLTNSLQQEEVVLSNINSALDRARQLMIQSGNGVYDKTDLEAIGIEIGAIRDEVFGLMNTQNSNGEYIFAGFQSQTEAFSYNPSASGEKYTFSGDDGVKKIQVSDAVSIQANSSGKSVFENVQARLNFTVTGQVGISSIETRITEQSAFDKFHKTNYDAVTPANNQFQATILAGNQIQIDNVGSGNTVATVNFTSGQPFVFNGMEFDVSGSVGDTFDFQLDKPEKNNIAETLNNFYLALNDGELTDKELNEAISDALVGIDNGSKSLANATSSLGGRLNVAESVLESNLDLEIANKSARSNIEDVDYAEAVSELSKQETALQAAQATFSRVTGLTLFDYI</sequence>
<gene>
    <name evidence="8" type="primary">flgL</name>
    <name evidence="8" type="ORF">GLIP_2559</name>
</gene>
<dbReference type="STRING" id="1127673.GLIP_2559"/>
<dbReference type="EMBL" id="BAEN01000049">
    <property type="protein sequence ID" value="GAC15184.1"/>
    <property type="molecule type" value="Genomic_DNA"/>
</dbReference>
<keyword evidence="4" id="KW-0964">Secreted</keyword>
<evidence type="ECO:0000256" key="2">
    <source>
        <dbReference type="ARBA" id="ARBA00004613"/>
    </source>
</evidence>
<dbReference type="InterPro" id="IPR013384">
    <property type="entry name" value="Flagell_FlgL"/>
</dbReference>
<reference evidence="8 9" key="1">
    <citation type="journal article" date="2017" name="Antonie Van Leeuwenhoek">
        <title>Rhizobium rhizosphaerae sp. nov., a novel species isolated from rice rhizosphere.</title>
        <authorList>
            <person name="Zhao J.J."/>
            <person name="Zhang J."/>
            <person name="Zhang R.J."/>
            <person name="Zhang C.W."/>
            <person name="Yin H.Q."/>
            <person name="Zhang X.X."/>
        </authorList>
    </citation>
    <scope>NUCLEOTIDE SEQUENCE [LARGE SCALE GENOMIC DNA]</scope>
    <source>
        <strain evidence="8 9">E3</strain>
    </source>
</reference>
<comment type="caution">
    <text evidence="8">The sequence shown here is derived from an EMBL/GenBank/DDBJ whole genome shotgun (WGS) entry which is preliminary data.</text>
</comment>
<dbReference type="RefSeq" id="WP_008844989.1">
    <property type="nucleotide sequence ID" value="NZ_BAEN01000049.1"/>
</dbReference>
<evidence type="ECO:0000256" key="4">
    <source>
        <dbReference type="ARBA" id="ARBA00022525"/>
    </source>
</evidence>
<dbReference type="GO" id="GO:0005198">
    <property type="term" value="F:structural molecule activity"/>
    <property type="evidence" value="ECO:0007669"/>
    <property type="project" value="InterPro"/>
</dbReference>
<dbReference type="Proteomes" id="UP000006334">
    <property type="component" value="Unassembled WGS sequence"/>
</dbReference>
<comment type="similarity">
    <text evidence="3">Belongs to the bacterial flagellin family.</text>
</comment>